<feature type="domain" description="AMP-binding enzyme C-terminal" evidence="3">
    <location>
        <begin position="440"/>
        <end position="512"/>
    </location>
</feature>
<evidence type="ECO:0000256" key="1">
    <source>
        <dbReference type="SAM" id="MobiDB-lite"/>
    </source>
</evidence>
<keyword evidence="5" id="KW-1185">Reference proteome</keyword>
<accession>A0ABU2NUA3</accession>
<dbReference type="InterPro" id="IPR025110">
    <property type="entry name" value="AMP-bd_C"/>
</dbReference>
<dbReference type="NCBIfam" id="TIGR01733">
    <property type="entry name" value="AA-adenyl-dom"/>
    <property type="match status" value="1"/>
</dbReference>
<dbReference type="InterPro" id="IPR045851">
    <property type="entry name" value="AMP-bd_C_sf"/>
</dbReference>
<reference evidence="5" key="1">
    <citation type="submission" date="2023-07" db="EMBL/GenBank/DDBJ databases">
        <title>30 novel species of actinomycetes from the DSMZ collection.</title>
        <authorList>
            <person name="Nouioui I."/>
        </authorList>
    </citation>
    <scope>NUCLEOTIDE SEQUENCE [LARGE SCALE GENOMIC DNA]</scope>
    <source>
        <strain evidence="5">DSM 42041</strain>
    </source>
</reference>
<sequence length="530" mass="56121">MTAASTTANTTAPRTLYEVFSRAAAAHPDATALEIGDERLTYAELRHLADRAAARLTAAAGGAPPRRVGLLAGRTAAAYVGYLAILRTGATVVPLNPGFPPGRNAAVAGAAGLDLTIAEDAEAGKETGVPLLLLDRDDVTPGADHAATVAAEPGPAGPDDVAYVIFTSGSTGTPKGVPVLHRNICTHLAHIAQRYAIGPGSRLSQSFELTFDGSVHDLFVAWASGGTLVVPTQAQLMAPVKFVNSRRLTHWFSVPAIASFASRLGTLRPDSMPDLRWSIFGGEALPAPLARAWQAAAPRSTLEVLYGPTETTISCTQYRPGPRVEDWPQTPNGTMPIGEPYPTTEVVVLDEQGRPGDVGELCVRGPQRFPGYLDAADDAGRFLAIDDDGTVHPYDGNGPLTEAHWYRTGDRVAREDFGLVHLGRTDHQVKVRGYRIELGEVEGPLRTRPGVTEAAVVAVPGPDGQQELVAAVSGTGLDADTLFAGLRDRLPEYMLPRRIEVLAEMPHNTNGKIDRHAVLARVGQSAPTAR</sequence>
<protein>
    <submittedName>
        <fullName evidence="4">Amino acid adenylation domain-containing protein</fullName>
    </submittedName>
</protein>
<dbReference type="PANTHER" id="PTHR45527:SF1">
    <property type="entry name" value="FATTY ACID SYNTHASE"/>
    <property type="match status" value="1"/>
</dbReference>
<dbReference type="InterPro" id="IPR010071">
    <property type="entry name" value="AA_adenyl_dom"/>
</dbReference>
<proteinExistence type="predicted"/>
<dbReference type="PROSITE" id="PS00455">
    <property type="entry name" value="AMP_BINDING"/>
    <property type="match status" value="1"/>
</dbReference>
<organism evidence="4 5">
    <name type="scientific">Streptomyces hazeniae</name>
    <dbReference type="NCBI Taxonomy" id="3075538"/>
    <lineage>
        <taxon>Bacteria</taxon>
        <taxon>Bacillati</taxon>
        <taxon>Actinomycetota</taxon>
        <taxon>Actinomycetes</taxon>
        <taxon>Kitasatosporales</taxon>
        <taxon>Streptomycetaceae</taxon>
        <taxon>Streptomyces</taxon>
    </lineage>
</organism>
<dbReference type="Pfam" id="PF13193">
    <property type="entry name" value="AMP-binding_C"/>
    <property type="match status" value="1"/>
</dbReference>
<evidence type="ECO:0000313" key="5">
    <source>
        <dbReference type="Proteomes" id="UP001183414"/>
    </source>
</evidence>
<dbReference type="Proteomes" id="UP001183414">
    <property type="component" value="Unassembled WGS sequence"/>
</dbReference>
<evidence type="ECO:0000259" key="2">
    <source>
        <dbReference type="Pfam" id="PF00501"/>
    </source>
</evidence>
<dbReference type="Gene3D" id="3.40.50.12780">
    <property type="entry name" value="N-terminal domain of ligase-like"/>
    <property type="match status" value="1"/>
</dbReference>
<feature type="region of interest" description="Disordered" evidence="1">
    <location>
        <begin position="320"/>
        <end position="339"/>
    </location>
</feature>
<dbReference type="InterPro" id="IPR000873">
    <property type="entry name" value="AMP-dep_synth/lig_dom"/>
</dbReference>
<name>A0ABU2NUA3_9ACTN</name>
<evidence type="ECO:0000259" key="3">
    <source>
        <dbReference type="Pfam" id="PF13193"/>
    </source>
</evidence>
<dbReference type="SUPFAM" id="SSF56801">
    <property type="entry name" value="Acetyl-CoA synthetase-like"/>
    <property type="match status" value="1"/>
</dbReference>
<dbReference type="Gene3D" id="3.30.300.30">
    <property type="match status" value="1"/>
</dbReference>
<dbReference type="EMBL" id="JAVREQ010000013">
    <property type="protein sequence ID" value="MDT0380196.1"/>
    <property type="molecule type" value="Genomic_DNA"/>
</dbReference>
<dbReference type="RefSeq" id="WP_311673966.1">
    <property type="nucleotide sequence ID" value="NZ_JAVREQ010000013.1"/>
</dbReference>
<dbReference type="Pfam" id="PF00501">
    <property type="entry name" value="AMP-binding"/>
    <property type="match status" value="1"/>
</dbReference>
<comment type="caution">
    <text evidence="4">The sequence shown here is derived from an EMBL/GenBank/DDBJ whole genome shotgun (WGS) entry which is preliminary data.</text>
</comment>
<dbReference type="InterPro" id="IPR020845">
    <property type="entry name" value="AMP-binding_CS"/>
</dbReference>
<feature type="domain" description="AMP-dependent synthetase/ligase" evidence="2">
    <location>
        <begin position="20"/>
        <end position="373"/>
    </location>
</feature>
<dbReference type="InterPro" id="IPR042099">
    <property type="entry name" value="ANL_N_sf"/>
</dbReference>
<gene>
    <name evidence="4" type="ORF">RM572_15660</name>
</gene>
<dbReference type="PANTHER" id="PTHR45527">
    <property type="entry name" value="NONRIBOSOMAL PEPTIDE SYNTHETASE"/>
    <property type="match status" value="1"/>
</dbReference>
<evidence type="ECO:0000313" key="4">
    <source>
        <dbReference type="EMBL" id="MDT0380196.1"/>
    </source>
</evidence>